<dbReference type="EMBL" id="OZ034816">
    <property type="protein sequence ID" value="CAL1377598.1"/>
    <property type="molecule type" value="Genomic_DNA"/>
</dbReference>
<proteinExistence type="predicted"/>
<accession>A0AAV2DVF6</accession>
<gene>
    <name evidence="1" type="ORF">LTRI10_LOCUS19236</name>
</gene>
<evidence type="ECO:0000313" key="2">
    <source>
        <dbReference type="Proteomes" id="UP001497516"/>
    </source>
</evidence>
<name>A0AAV2DVF6_9ROSI</name>
<reference evidence="1 2" key="1">
    <citation type="submission" date="2024-04" db="EMBL/GenBank/DDBJ databases">
        <authorList>
            <person name="Fracassetti M."/>
        </authorList>
    </citation>
    <scope>NUCLEOTIDE SEQUENCE [LARGE SCALE GENOMIC DNA]</scope>
</reference>
<protein>
    <submittedName>
        <fullName evidence="1">Uncharacterized protein</fullName>
    </submittedName>
</protein>
<evidence type="ECO:0000313" key="1">
    <source>
        <dbReference type="EMBL" id="CAL1377598.1"/>
    </source>
</evidence>
<sequence length="100" mass="10832">MESERGESERGFYGGESEWRAVAGSGEAVEQGRPRRRLWSRGGEVAAAGLRAEAAGREARRRRVGRAEVAGVEWGEGAGVYGWRGERRLCLRQNGEVGGG</sequence>
<dbReference type="Proteomes" id="UP001497516">
    <property type="component" value="Chromosome 3"/>
</dbReference>
<dbReference type="AlphaFoldDB" id="A0AAV2DVF6"/>
<keyword evidence="2" id="KW-1185">Reference proteome</keyword>
<organism evidence="1 2">
    <name type="scientific">Linum trigynum</name>
    <dbReference type="NCBI Taxonomy" id="586398"/>
    <lineage>
        <taxon>Eukaryota</taxon>
        <taxon>Viridiplantae</taxon>
        <taxon>Streptophyta</taxon>
        <taxon>Embryophyta</taxon>
        <taxon>Tracheophyta</taxon>
        <taxon>Spermatophyta</taxon>
        <taxon>Magnoliopsida</taxon>
        <taxon>eudicotyledons</taxon>
        <taxon>Gunneridae</taxon>
        <taxon>Pentapetalae</taxon>
        <taxon>rosids</taxon>
        <taxon>fabids</taxon>
        <taxon>Malpighiales</taxon>
        <taxon>Linaceae</taxon>
        <taxon>Linum</taxon>
    </lineage>
</organism>